<comment type="caution">
    <text evidence="2">The sequence shown here is derived from an EMBL/GenBank/DDBJ whole genome shotgun (WGS) entry which is preliminary data.</text>
</comment>
<feature type="region of interest" description="Disordered" evidence="1">
    <location>
        <begin position="1"/>
        <end position="22"/>
    </location>
</feature>
<evidence type="ECO:0000313" key="2">
    <source>
        <dbReference type="EMBL" id="KAF9619114.1"/>
    </source>
</evidence>
<dbReference type="Gene3D" id="2.130.10.80">
    <property type="entry name" value="Galactose oxidase/kelch, beta-propeller"/>
    <property type="match status" value="1"/>
</dbReference>
<name>A0A835IKZ6_9MAGN</name>
<sequence>MASLSSLMKRTLPSGSKSKVHPHPLIEAARVGNLKRIKKLGKELDDGWGLSKTIGSIKDDYGGGLLHHAAAHGMTHICKKGVAWATLKKFNLAANAFSEGLRRDPEDKELQIALRNKIYVFGGAQPDKLLLQPGLAYWGECYDIATNIWVYLTPPTRELGITSYALVKNSSQILFYLPHPEVITIYDLDHNLWLSDPGHPAPYMFPWWSDRVVVLADSFLIWSYAGTIYAYDLHKKQLLPPFEELGAPDLKTIPERYPECHGSPKHTLLEMGYWLLFG</sequence>
<protein>
    <submittedName>
        <fullName evidence="2">Uncharacterized protein</fullName>
    </submittedName>
</protein>
<dbReference type="InterPro" id="IPR015915">
    <property type="entry name" value="Kelch-typ_b-propeller"/>
</dbReference>
<proteinExistence type="predicted"/>
<dbReference type="EMBL" id="JADFTS010000002">
    <property type="protein sequence ID" value="KAF9619114.1"/>
    <property type="molecule type" value="Genomic_DNA"/>
</dbReference>
<keyword evidence="3" id="KW-1185">Reference proteome</keyword>
<accession>A0A835IKZ6</accession>
<organism evidence="2 3">
    <name type="scientific">Coptis chinensis</name>
    <dbReference type="NCBI Taxonomy" id="261450"/>
    <lineage>
        <taxon>Eukaryota</taxon>
        <taxon>Viridiplantae</taxon>
        <taxon>Streptophyta</taxon>
        <taxon>Embryophyta</taxon>
        <taxon>Tracheophyta</taxon>
        <taxon>Spermatophyta</taxon>
        <taxon>Magnoliopsida</taxon>
        <taxon>Ranunculales</taxon>
        <taxon>Ranunculaceae</taxon>
        <taxon>Coptidoideae</taxon>
        <taxon>Coptis</taxon>
    </lineage>
</organism>
<dbReference type="Proteomes" id="UP000631114">
    <property type="component" value="Unassembled WGS sequence"/>
</dbReference>
<evidence type="ECO:0000313" key="3">
    <source>
        <dbReference type="Proteomes" id="UP000631114"/>
    </source>
</evidence>
<evidence type="ECO:0000256" key="1">
    <source>
        <dbReference type="SAM" id="MobiDB-lite"/>
    </source>
</evidence>
<dbReference type="AlphaFoldDB" id="A0A835IKZ6"/>
<dbReference type="InterPro" id="IPR037293">
    <property type="entry name" value="Gal_Oxidase_central_sf"/>
</dbReference>
<gene>
    <name evidence="2" type="ORF">IFM89_005128</name>
</gene>
<reference evidence="2 3" key="1">
    <citation type="submission" date="2020-10" db="EMBL/GenBank/DDBJ databases">
        <title>The Coptis chinensis genome and diversification of protoberbering-type alkaloids.</title>
        <authorList>
            <person name="Wang B."/>
            <person name="Shu S."/>
            <person name="Song C."/>
            <person name="Liu Y."/>
        </authorList>
    </citation>
    <scope>NUCLEOTIDE SEQUENCE [LARGE SCALE GENOMIC DNA]</scope>
    <source>
        <strain evidence="2">HL-2020</strain>
        <tissue evidence="2">Leaf</tissue>
    </source>
</reference>
<dbReference type="SUPFAM" id="SSF117281">
    <property type="entry name" value="Kelch motif"/>
    <property type="match status" value="1"/>
</dbReference>
<feature type="compositionally biased region" description="Polar residues" evidence="1">
    <location>
        <begin position="1"/>
        <end position="17"/>
    </location>
</feature>